<dbReference type="FunFam" id="3.40.50.300:FF:001226">
    <property type="entry name" value="ATP-dependent DNA helicase PIF1"/>
    <property type="match status" value="1"/>
</dbReference>
<keyword evidence="13 14" id="KW-0539">Nucleus</keyword>
<dbReference type="Pfam" id="PF21530">
    <property type="entry name" value="Pif1_2B_dom"/>
    <property type="match status" value="1"/>
</dbReference>
<evidence type="ECO:0000313" key="17">
    <source>
        <dbReference type="EMBL" id="GAA94773.1"/>
    </source>
</evidence>
<evidence type="ECO:0000256" key="15">
    <source>
        <dbReference type="SAM" id="MobiDB-lite"/>
    </source>
</evidence>
<dbReference type="GO" id="GO:0005739">
    <property type="term" value="C:mitochondrion"/>
    <property type="evidence" value="ECO:0007669"/>
    <property type="project" value="UniProtKB-SubCell"/>
</dbReference>
<name>G7DW85_MIXOS</name>
<comment type="subunit">
    <text evidence="14">Monomer.</text>
</comment>
<feature type="compositionally biased region" description="Low complexity" evidence="15">
    <location>
        <begin position="33"/>
        <end position="46"/>
    </location>
</feature>
<comment type="function">
    <text evidence="14">DNA-dependent ATPase and 5'-3' DNA helicase required for the maintenance of both mitochondrial and nuclear genome stability.</text>
</comment>
<evidence type="ECO:0000259" key="16">
    <source>
        <dbReference type="SMART" id="SM00382"/>
    </source>
</evidence>
<dbReference type="GO" id="GO:0016887">
    <property type="term" value="F:ATP hydrolysis activity"/>
    <property type="evidence" value="ECO:0007669"/>
    <property type="project" value="RHEA"/>
</dbReference>
<evidence type="ECO:0000256" key="4">
    <source>
        <dbReference type="ARBA" id="ARBA00022763"/>
    </source>
</evidence>
<evidence type="ECO:0000256" key="2">
    <source>
        <dbReference type="ARBA" id="ARBA00004604"/>
    </source>
</evidence>
<dbReference type="CDD" id="cd18809">
    <property type="entry name" value="SF1_C_RecD"/>
    <property type="match status" value="1"/>
</dbReference>
<dbReference type="GO" id="GO:0006281">
    <property type="term" value="P:DNA repair"/>
    <property type="evidence" value="ECO:0007669"/>
    <property type="project" value="UniProtKB-UniRule"/>
</dbReference>
<dbReference type="GO" id="GO:0005524">
    <property type="term" value="F:ATP binding"/>
    <property type="evidence" value="ECO:0007669"/>
    <property type="project" value="UniProtKB-UniRule"/>
</dbReference>
<evidence type="ECO:0000256" key="13">
    <source>
        <dbReference type="ARBA" id="ARBA00023242"/>
    </source>
</evidence>
<organism evidence="17 18">
    <name type="scientific">Mixia osmundae (strain CBS 9802 / IAM 14324 / JCM 22182 / KY 12970)</name>
    <dbReference type="NCBI Taxonomy" id="764103"/>
    <lineage>
        <taxon>Eukaryota</taxon>
        <taxon>Fungi</taxon>
        <taxon>Dikarya</taxon>
        <taxon>Basidiomycota</taxon>
        <taxon>Pucciniomycotina</taxon>
        <taxon>Mixiomycetes</taxon>
        <taxon>Mixiales</taxon>
        <taxon>Mixiaceae</taxon>
        <taxon>Mixia</taxon>
    </lineage>
</organism>
<evidence type="ECO:0000256" key="7">
    <source>
        <dbReference type="ARBA" id="ARBA00022840"/>
    </source>
</evidence>
<dbReference type="InterPro" id="IPR051055">
    <property type="entry name" value="PIF1_helicase"/>
</dbReference>
<evidence type="ECO:0000256" key="3">
    <source>
        <dbReference type="ARBA" id="ARBA00022741"/>
    </source>
</evidence>
<keyword evidence="5 14" id="KW-0378">Hydrolase</keyword>
<feature type="binding site" evidence="14">
    <location>
        <begin position="264"/>
        <end position="271"/>
    </location>
    <ligand>
        <name>ATP</name>
        <dbReference type="ChEBI" id="CHEBI:30616"/>
    </ligand>
</feature>
<comment type="cofactor">
    <cofactor evidence="1 14">
        <name>Mg(2+)</name>
        <dbReference type="ChEBI" id="CHEBI:18420"/>
    </cofactor>
</comment>
<keyword evidence="6 14" id="KW-0347">Helicase</keyword>
<dbReference type="Proteomes" id="UP000009131">
    <property type="component" value="Unassembled WGS sequence"/>
</dbReference>
<evidence type="ECO:0000256" key="14">
    <source>
        <dbReference type="HAMAP-Rule" id="MF_03176"/>
    </source>
</evidence>
<feature type="region of interest" description="Disordered" evidence="15">
    <location>
        <begin position="571"/>
        <end position="596"/>
    </location>
</feature>
<dbReference type="EC" id="5.6.2.3" evidence="14"/>
<dbReference type="InterPro" id="IPR010285">
    <property type="entry name" value="DNA_helicase_pif1-like_DEAD"/>
</dbReference>
<keyword evidence="8 14" id="KW-0238">DNA-binding</keyword>
<dbReference type="GO" id="GO:0003697">
    <property type="term" value="F:single-stranded DNA binding"/>
    <property type="evidence" value="ECO:0007669"/>
    <property type="project" value="UniProtKB-ARBA"/>
</dbReference>
<dbReference type="AlphaFoldDB" id="G7DW85"/>
<dbReference type="SUPFAM" id="SSF52540">
    <property type="entry name" value="P-loop containing nucleoside triphosphate hydrolases"/>
    <property type="match status" value="2"/>
</dbReference>
<dbReference type="HAMAP" id="MF_03176">
    <property type="entry name" value="PIF1"/>
    <property type="match status" value="1"/>
</dbReference>
<reference evidence="17 18" key="1">
    <citation type="journal article" date="2011" name="J. Gen. Appl. Microbiol.">
        <title>Draft genome sequencing of the enigmatic basidiomycete Mixia osmundae.</title>
        <authorList>
            <person name="Nishida H."/>
            <person name="Nagatsuka Y."/>
            <person name="Sugiyama J."/>
        </authorList>
    </citation>
    <scope>NUCLEOTIDE SEQUENCE [LARGE SCALE GENOMIC DNA]</scope>
    <source>
        <strain evidence="18">CBS 9802 / IAM 14324 / JCM 22182 / KY 12970</strain>
    </source>
</reference>
<dbReference type="PANTHER" id="PTHR47642">
    <property type="entry name" value="ATP-DEPENDENT DNA HELICASE"/>
    <property type="match status" value="1"/>
</dbReference>
<keyword evidence="4 14" id="KW-0227">DNA damage</keyword>
<dbReference type="EMBL" id="BABT02000047">
    <property type="protein sequence ID" value="GAA94773.1"/>
    <property type="molecule type" value="Genomic_DNA"/>
</dbReference>
<dbReference type="GO" id="GO:0043139">
    <property type="term" value="F:5'-3' DNA helicase activity"/>
    <property type="evidence" value="ECO:0007669"/>
    <property type="project" value="UniProtKB-UniRule"/>
</dbReference>
<dbReference type="InterPro" id="IPR048293">
    <property type="entry name" value="PIF1_RRM3_pfh1"/>
</dbReference>
<evidence type="ECO:0000256" key="9">
    <source>
        <dbReference type="ARBA" id="ARBA00023128"/>
    </source>
</evidence>
<dbReference type="GO" id="GO:0000723">
    <property type="term" value="P:telomere maintenance"/>
    <property type="evidence" value="ECO:0007669"/>
    <property type="project" value="InterPro"/>
</dbReference>
<evidence type="ECO:0000256" key="5">
    <source>
        <dbReference type="ARBA" id="ARBA00022801"/>
    </source>
</evidence>
<dbReference type="CDD" id="cd18037">
    <property type="entry name" value="DEXSc_Pif1_like"/>
    <property type="match status" value="1"/>
</dbReference>
<dbReference type="SMART" id="SM00382">
    <property type="entry name" value="AAA"/>
    <property type="match status" value="1"/>
</dbReference>
<dbReference type="InterPro" id="IPR027417">
    <property type="entry name" value="P-loop_NTPase"/>
</dbReference>
<dbReference type="PANTHER" id="PTHR47642:SF5">
    <property type="entry name" value="ATP-DEPENDENT DNA HELICASE"/>
    <property type="match status" value="1"/>
</dbReference>
<dbReference type="Pfam" id="PF05970">
    <property type="entry name" value="PIF1"/>
    <property type="match status" value="1"/>
</dbReference>
<sequence length="705" mass="77658">MEGGSSQTRGLSGLSGLKRSFTSASQVAVTSYNSQPNPSRSQPSPNKRTRIDLTSPDPVPAKRLQDRTNSQTEVSAQQSKNGKAKAQEPIDVFDDIDFGDDFDDFDTPQATAYMSKPAVSQRAAAPTSLIKPKAAAMPPPQPASRLLIPRSEVMQDSQAVLKAFRAKQEAQKAALPKKREMPWDRIGVKTRMEPGPSKSTNTDIEAKPSNLRLIGEEAGPAPTSPLENLTNPALNIKQKISLSPEQQRVLLSVVEEGKSVFFTGSAGTGKSVLLREIITSLRKKYRNRPDVIAVTASTGMAACNIGGTTVHSFAGFGLGKGDLKLCLGQIRRNKNVVAKWLRTKVLIIDEVSMLDAALFDRLIECGEMIRKTKASSHLPFGGIQLVITGDFFQLPPVSQGGLAFEAKNWGRCIDETVKLTQVFRQKDSDFIDMLNECRMGLLSESSKAKFRMLSRPVRYKDGIEATELFPVRSQVEQANQTKLRSLPGEEHIFTAEDSGTAEVEARRRILESMMAPEKLVLKVDAQVMMLKNMPDCGLVNGSVGTVIEFMTLQQYQASLTNRDRSMTPVIGRERSMTPAREERAESSGPSSGEKLPVVRWSLGSGSTMDMLVSREDFKVEEGETVKARRRQLPLLLSWAMSIHKAQGQTIQRLKCDLAKVFERGQAYVALSRACSLESTQILNFNPSKVTTHPKVVKWYQQLQDA</sequence>
<evidence type="ECO:0000256" key="6">
    <source>
        <dbReference type="ARBA" id="ARBA00022806"/>
    </source>
</evidence>
<comment type="catalytic activity">
    <reaction evidence="14">
        <text>ATP + H2O = ADP + phosphate + H(+)</text>
        <dbReference type="Rhea" id="RHEA:13065"/>
        <dbReference type="ChEBI" id="CHEBI:15377"/>
        <dbReference type="ChEBI" id="CHEBI:15378"/>
        <dbReference type="ChEBI" id="CHEBI:30616"/>
        <dbReference type="ChEBI" id="CHEBI:43474"/>
        <dbReference type="ChEBI" id="CHEBI:456216"/>
        <dbReference type="EC" id="5.6.2.3"/>
    </reaction>
</comment>
<dbReference type="GO" id="GO:0005730">
    <property type="term" value="C:nucleolus"/>
    <property type="evidence" value="ECO:0007669"/>
    <property type="project" value="UniProtKB-SubCell"/>
</dbReference>
<dbReference type="STRING" id="764103.G7DW85"/>
<dbReference type="OrthoDB" id="432234at2759"/>
<accession>G7DW85</accession>
<dbReference type="HOGENOM" id="CLU_001613_0_3_1"/>
<dbReference type="FunCoup" id="G7DW85">
    <property type="interactions" value="194"/>
</dbReference>
<feature type="domain" description="AAA+ ATPase" evidence="16">
    <location>
        <begin position="256"/>
        <end position="423"/>
    </location>
</feature>
<feature type="compositionally biased region" description="Polar residues" evidence="15">
    <location>
        <begin position="67"/>
        <end position="81"/>
    </location>
</feature>
<comment type="similarity">
    <text evidence="14">Belongs to the helicase family. PIF1 subfamily.</text>
</comment>
<evidence type="ECO:0000256" key="8">
    <source>
        <dbReference type="ARBA" id="ARBA00023125"/>
    </source>
</evidence>
<evidence type="ECO:0000256" key="12">
    <source>
        <dbReference type="ARBA" id="ARBA00023235"/>
    </source>
</evidence>
<evidence type="ECO:0000256" key="1">
    <source>
        <dbReference type="ARBA" id="ARBA00001946"/>
    </source>
</evidence>
<gene>
    <name evidence="17" type="primary">Mo01426</name>
    <name evidence="14" type="synonym">PIF1</name>
    <name evidence="17" type="ORF">E5Q_01426</name>
</gene>
<comment type="caution">
    <text evidence="14">Lacks conserved residue(s) required for the propagation of feature annotation.</text>
</comment>
<feature type="region of interest" description="Disordered" evidence="15">
    <location>
        <begin position="25"/>
        <end position="90"/>
    </location>
</feature>
<keyword evidence="18" id="KW-1185">Reference proteome</keyword>
<keyword evidence="12 14" id="KW-0413">Isomerase</keyword>
<protein>
    <recommendedName>
        <fullName evidence="14">ATP-dependent DNA helicase PIF1</fullName>
        <ecNumber evidence="14">5.6.2.3</ecNumber>
    </recommendedName>
    <alternativeName>
        <fullName evidence="14">DNA 5'-3' helicase PIF1</fullName>
    </alternativeName>
    <alternativeName>
        <fullName evidence="14">DNA repair and recombination helicase PIF1</fullName>
    </alternativeName>
</protein>
<dbReference type="InParanoid" id="G7DW85"/>
<keyword evidence="3 14" id="KW-0547">Nucleotide-binding</keyword>
<reference evidence="17 18" key="2">
    <citation type="journal article" date="2012" name="Open Biol.">
        <title>Characteristics of nucleosomes and linker DNA regions on the genome of the basidiomycete Mixia osmundae revealed by mono- and dinucleosome mapping.</title>
        <authorList>
            <person name="Nishida H."/>
            <person name="Kondo S."/>
            <person name="Matsumoto T."/>
            <person name="Suzuki Y."/>
            <person name="Yoshikawa H."/>
            <person name="Taylor T.D."/>
            <person name="Sugiyama J."/>
        </authorList>
    </citation>
    <scope>NUCLEOTIDE SEQUENCE [LARGE SCALE GENOMIC DNA]</scope>
    <source>
        <strain evidence="18">CBS 9802 / IAM 14324 / JCM 22182 / KY 12970</strain>
    </source>
</reference>
<keyword evidence="9 14" id="KW-0496">Mitochondrion</keyword>
<keyword evidence="11 14" id="KW-0234">DNA repair</keyword>
<dbReference type="GO" id="GO:0006310">
    <property type="term" value="P:DNA recombination"/>
    <property type="evidence" value="ECO:0007669"/>
    <property type="project" value="UniProtKB-UniRule"/>
</dbReference>
<comment type="caution">
    <text evidence="17">The sequence shown here is derived from an EMBL/GenBank/DDBJ whole genome shotgun (WGS) entry which is preliminary data.</text>
</comment>
<dbReference type="eggNOG" id="KOG0987">
    <property type="taxonomic scope" value="Eukaryota"/>
</dbReference>
<feature type="compositionally biased region" description="Basic and acidic residues" evidence="15">
    <location>
        <begin position="571"/>
        <end position="585"/>
    </location>
</feature>
<evidence type="ECO:0000256" key="10">
    <source>
        <dbReference type="ARBA" id="ARBA00023172"/>
    </source>
</evidence>
<proteinExistence type="inferred from homology"/>
<evidence type="ECO:0000256" key="11">
    <source>
        <dbReference type="ARBA" id="ARBA00023204"/>
    </source>
</evidence>
<evidence type="ECO:0000313" key="18">
    <source>
        <dbReference type="Proteomes" id="UP000009131"/>
    </source>
</evidence>
<dbReference type="InterPro" id="IPR049163">
    <property type="entry name" value="Pif1-like_2B_dom"/>
</dbReference>
<dbReference type="Gene3D" id="3.40.50.300">
    <property type="entry name" value="P-loop containing nucleotide triphosphate hydrolases"/>
    <property type="match status" value="1"/>
</dbReference>
<dbReference type="InterPro" id="IPR003593">
    <property type="entry name" value="AAA+_ATPase"/>
</dbReference>
<comment type="subcellular location">
    <subcellularLocation>
        <location evidence="2">Nucleus</location>
        <location evidence="2">Nucleolus</location>
    </subcellularLocation>
    <subcellularLocation>
        <location evidence="14">Nucleus</location>
    </subcellularLocation>
    <subcellularLocation>
        <location evidence="14">Mitochondrion</location>
    </subcellularLocation>
</comment>
<keyword evidence="10 14" id="KW-0233">DNA recombination</keyword>
<keyword evidence="7 14" id="KW-0067">ATP-binding</keyword>